<dbReference type="Pfam" id="PF20143">
    <property type="entry name" value="NAD_kinase_C"/>
    <property type="match status" value="1"/>
</dbReference>
<gene>
    <name evidence="6" type="primary">nadK</name>
    <name evidence="7" type="ORF">IAC23_07060</name>
</gene>
<keyword evidence="2 6" id="KW-0418">Kinase</keyword>
<evidence type="ECO:0000313" key="7">
    <source>
        <dbReference type="EMBL" id="MBO8445435.1"/>
    </source>
</evidence>
<dbReference type="SUPFAM" id="SSF111331">
    <property type="entry name" value="NAD kinase/diacylglycerol kinase-like"/>
    <property type="match status" value="1"/>
</dbReference>
<comment type="catalytic activity">
    <reaction evidence="5 6">
        <text>NAD(+) + ATP = ADP + NADP(+) + H(+)</text>
        <dbReference type="Rhea" id="RHEA:18629"/>
        <dbReference type="ChEBI" id="CHEBI:15378"/>
        <dbReference type="ChEBI" id="CHEBI:30616"/>
        <dbReference type="ChEBI" id="CHEBI:57540"/>
        <dbReference type="ChEBI" id="CHEBI:58349"/>
        <dbReference type="ChEBI" id="CHEBI:456216"/>
        <dbReference type="EC" id="2.7.1.23"/>
    </reaction>
</comment>
<reference evidence="7" key="1">
    <citation type="submission" date="2020-10" db="EMBL/GenBank/DDBJ databases">
        <authorList>
            <person name="Gilroy R."/>
        </authorList>
    </citation>
    <scope>NUCLEOTIDE SEQUENCE</scope>
    <source>
        <strain evidence="7">D5-748</strain>
    </source>
</reference>
<feature type="binding site" evidence="6">
    <location>
        <begin position="177"/>
        <end position="182"/>
    </location>
    <ligand>
        <name>NAD(+)</name>
        <dbReference type="ChEBI" id="CHEBI:57540"/>
    </ligand>
</feature>
<dbReference type="GO" id="GO:0003951">
    <property type="term" value="F:NAD+ kinase activity"/>
    <property type="evidence" value="ECO:0007669"/>
    <property type="project" value="UniProtKB-UniRule"/>
</dbReference>
<dbReference type="Gene3D" id="2.60.200.30">
    <property type="entry name" value="Probable inorganic polyphosphate/atp-NAD kinase, domain 2"/>
    <property type="match status" value="1"/>
</dbReference>
<dbReference type="Gene3D" id="3.40.50.10330">
    <property type="entry name" value="Probable inorganic polyphosphate/atp-NAD kinase, domain 1"/>
    <property type="match status" value="1"/>
</dbReference>
<dbReference type="InterPro" id="IPR002504">
    <property type="entry name" value="NADK"/>
</dbReference>
<comment type="similarity">
    <text evidence="6">Belongs to the NAD kinase family.</text>
</comment>
<evidence type="ECO:0000256" key="3">
    <source>
        <dbReference type="ARBA" id="ARBA00022857"/>
    </source>
</evidence>
<organism evidence="7 8">
    <name type="scientific">Candidatus Cryptobacteroides merdavium</name>
    <dbReference type="NCBI Taxonomy" id="2840769"/>
    <lineage>
        <taxon>Bacteria</taxon>
        <taxon>Pseudomonadati</taxon>
        <taxon>Bacteroidota</taxon>
        <taxon>Bacteroidia</taxon>
        <taxon>Bacteroidales</taxon>
        <taxon>Candidatus Cryptobacteroides</taxon>
    </lineage>
</organism>
<dbReference type="GO" id="GO:0019674">
    <property type="term" value="P:NAD+ metabolic process"/>
    <property type="evidence" value="ECO:0007669"/>
    <property type="project" value="InterPro"/>
</dbReference>
<proteinExistence type="inferred from homology"/>
<keyword evidence="6" id="KW-0067">ATP-binding</keyword>
<evidence type="ECO:0000256" key="6">
    <source>
        <dbReference type="HAMAP-Rule" id="MF_00361"/>
    </source>
</evidence>
<keyword evidence="4 6" id="KW-0520">NAD</keyword>
<comment type="caution">
    <text evidence="7">The sequence shown here is derived from an EMBL/GenBank/DDBJ whole genome shotgun (WGS) entry which is preliminary data.</text>
</comment>
<dbReference type="GO" id="GO:0005524">
    <property type="term" value="F:ATP binding"/>
    <property type="evidence" value="ECO:0007669"/>
    <property type="project" value="UniProtKB-KW"/>
</dbReference>
<comment type="function">
    <text evidence="6">Involved in the regulation of the intracellular balance of NAD and NADP, and is a key enzyme in the biosynthesis of NADP. Catalyzes specifically the phosphorylation on 2'-hydroxyl of the adenosine moiety of NAD to yield NADP.</text>
</comment>
<keyword evidence="1 6" id="KW-0808">Transferase</keyword>
<dbReference type="InterPro" id="IPR017438">
    <property type="entry name" value="ATP-NAD_kinase_N"/>
</dbReference>
<dbReference type="GO" id="GO:0006741">
    <property type="term" value="P:NADP+ biosynthetic process"/>
    <property type="evidence" value="ECO:0007669"/>
    <property type="project" value="UniProtKB-UniRule"/>
</dbReference>
<accession>A0A9D9EED3</accession>
<keyword evidence="6" id="KW-0547">Nucleotide-binding</keyword>
<evidence type="ECO:0000256" key="2">
    <source>
        <dbReference type="ARBA" id="ARBA00022777"/>
    </source>
</evidence>
<dbReference type="HAMAP" id="MF_00361">
    <property type="entry name" value="NAD_kinase"/>
    <property type="match status" value="1"/>
</dbReference>
<feature type="binding site" evidence="6">
    <location>
        <position position="166"/>
    </location>
    <ligand>
        <name>NAD(+)</name>
        <dbReference type="ChEBI" id="CHEBI:57540"/>
    </ligand>
</feature>
<comment type="cofactor">
    <cofactor evidence="6">
        <name>a divalent metal cation</name>
        <dbReference type="ChEBI" id="CHEBI:60240"/>
    </cofactor>
</comment>
<protein>
    <recommendedName>
        <fullName evidence="6">NAD kinase</fullName>
        <ecNumber evidence="6">2.7.1.23</ecNumber>
    </recommendedName>
    <alternativeName>
        <fullName evidence="6">ATP-dependent NAD kinase</fullName>
    </alternativeName>
</protein>
<comment type="subcellular location">
    <subcellularLocation>
        <location evidence="6">Cytoplasm</location>
    </subcellularLocation>
</comment>
<feature type="binding site" evidence="6">
    <location>
        <begin position="137"/>
        <end position="138"/>
    </location>
    <ligand>
        <name>NAD(+)</name>
        <dbReference type="ChEBI" id="CHEBI:57540"/>
    </ligand>
</feature>
<keyword evidence="3 6" id="KW-0521">NADP</keyword>
<dbReference type="Proteomes" id="UP000823619">
    <property type="component" value="Unassembled WGS sequence"/>
</dbReference>
<sequence length="285" mass="30870">MRKLNILEMKIAVFLRNRKLDGDARILRLEDRLSAGGCAVYSVSSPQDLQKDDTDMLVSIGGDGTFLSSAVIVGDSGIPVVGVNLGRLGFLSENGPDQVAEAILGGKYTIEERPLLEADVTVSTGCLAMDCWPYAFNEVTVHRSGAAMLGVEVSVDGSVLPTYWADGLLVATSSGSTAYSLSVGGPIVLPAARVLIISPISPHNLNVRPLIVPDTSRIHLRFKSRDSKVIFTLDNRMVEADPEMEMDISVAQFSLKRVRLYGSDFINALVSKLFWGEDIRNGRDQ</sequence>
<dbReference type="Pfam" id="PF01513">
    <property type="entry name" value="NAD_kinase"/>
    <property type="match status" value="1"/>
</dbReference>
<feature type="binding site" evidence="6">
    <location>
        <begin position="63"/>
        <end position="64"/>
    </location>
    <ligand>
        <name>NAD(+)</name>
        <dbReference type="ChEBI" id="CHEBI:57540"/>
    </ligand>
</feature>
<evidence type="ECO:0000256" key="5">
    <source>
        <dbReference type="ARBA" id="ARBA00047925"/>
    </source>
</evidence>
<reference evidence="7" key="2">
    <citation type="journal article" date="2021" name="PeerJ">
        <title>Extensive microbial diversity within the chicken gut microbiome revealed by metagenomics and culture.</title>
        <authorList>
            <person name="Gilroy R."/>
            <person name="Ravi A."/>
            <person name="Getino M."/>
            <person name="Pursley I."/>
            <person name="Horton D.L."/>
            <person name="Alikhan N.F."/>
            <person name="Baker D."/>
            <person name="Gharbi K."/>
            <person name="Hall N."/>
            <person name="Watson M."/>
            <person name="Adriaenssens E.M."/>
            <person name="Foster-Nyarko E."/>
            <person name="Jarju S."/>
            <person name="Secka A."/>
            <person name="Antonio M."/>
            <person name="Oren A."/>
            <person name="Chaudhuri R.R."/>
            <person name="La Ragione R."/>
            <person name="Hildebrand F."/>
            <person name="Pallen M.J."/>
        </authorList>
    </citation>
    <scope>NUCLEOTIDE SEQUENCE</scope>
    <source>
        <strain evidence="7">D5-748</strain>
    </source>
</reference>
<dbReference type="InterPro" id="IPR017437">
    <property type="entry name" value="ATP-NAD_kinase_PpnK-typ_C"/>
</dbReference>
<dbReference type="InterPro" id="IPR016064">
    <property type="entry name" value="NAD/diacylglycerol_kinase_sf"/>
</dbReference>
<evidence type="ECO:0000256" key="4">
    <source>
        <dbReference type="ARBA" id="ARBA00023027"/>
    </source>
</evidence>
<name>A0A9D9EED3_9BACT</name>
<dbReference type="GO" id="GO:0046872">
    <property type="term" value="F:metal ion binding"/>
    <property type="evidence" value="ECO:0007669"/>
    <property type="project" value="UniProtKB-UniRule"/>
</dbReference>
<dbReference type="GO" id="GO:0051287">
    <property type="term" value="F:NAD binding"/>
    <property type="evidence" value="ECO:0007669"/>
    <property type="project" value="UniProtKB-ARBA"/>
</dbReference>
<feature type="active site" description="Proton acceptor" evidence="6">
    <location>
        <position position="63"/>
    </location>
</feature>
<dbReference type="GO" id="GO:0005737">
    <property type="term" value="C:cytoplasm"/>
    <property type="evidence" value="ECO:0007669"/>
    <property type="project" value="UniProtKB-SubCell"/>
</dbReference>
<dbReference type="AlphaFoldDB" id="A0A9D9EED3"/>
<comment type="caution">
    <text evidence="6">Lacks conserved residue(s) required for the propagation of feature annotation.</text>
</comment>
<dbReference type="PANTHER" id="PTHR20275">
    <property type="entry name" value="NAD KINASE"/>
    <property type="match status" value="1"/>
</dbReference>
<dbReference type="PANTHER" id="PTHR20275:SF0">
    <property type="entry name" value="NAD KINASE"/>
    <property type="match status" value="1"/>
</dbReference>
<evidence type="ECO:0000313" key="8">
    <source>
        <dbReference type="Proteomes" id="UP000823619"/>
    </source>
</evidence>
<dbReference type="EMBL" id="JADIMO010000092">
    <property type="protein sequence ID" value="MBO8445435.1"/>
    <property type="molecule type" value="Genomic_DNA"/>
</dbReference>
<evidence type="ECO:0000256" key="1">
    <source>
        <dbReference type="ARBA" id="ARBA00022679"/>
    </source>
</evidence>
<keyword evidence="6" id="KW-0963">Cytoplasm</keyword>
<dbReference type="EC" id="2.7.1.23" evidence="6"/>